<organism evidence="6 7">
    <name type="scientific">Cucurbita maxima</name>
    <name type="common">Pumpkin</name>
    <name type="synonym">Winter squash</name>
    <dbReference type="NCBI Taxonomy" id="3661"/>
    <lineage>
        <taxon>Eukaryota</taxon>
        <taxon>Viridiplantae</taxon>
        <taxon>Streptophyta</taxon>
        <taxon>Embryophyta</taxon>
        <taxon>Tracheophyta</taxon>
        <taxon>Spermatophyta</taxon>
        <taxon>Magnoliopsida</taxon>
        <taxon>eudicotyledons</taxon>
        <taxon>Gunneridae</taxon>
        <taxon>Pentapetalae</taxon>
        <taxon>rosids</taxon>
        <taxon>fabids</taxon>
        <taxon>Cucurbitales</taxon>
        <taxon>Cucurbitaceae</taxon>
        <taxon>Cucurbiteae</taxon>
        <taxon>Cucurbita</taxon>
    </lineage>
</organism>
<name>A0A6J1HT18_CUCMA</name>
<dbReference type="Pfam" id="PF13874">
    <property type="entry name" value="Nup54"/>
    <property type="match status" value="1"/>
</dbReference>
<keyword evidence="6" id="KW-1185">Reference proteome</keyword>
<dbReference type="AlphaFoldDB" id="A0A6J1HT18"/>
<accession>A0A6J1HT18</accession>
<feature type="compositionally biased region" description="Polar residues" evidence="4">
    <location>
        <begin position="1"/>
        <end position="43"/>
    </location>
</feature>
<comment type="subcellular location">
    <subcellularLocation>
        <location evidence="1">Nucleus</location>
    </subcellularLocation>
</comment>
<keyword evidence="3" id="KW-0539">Nucleus</keyword>
<dbReference type="GeneID" id="111466521"/>
<gene>
    <name evidence="7" type="primary">LOC111466521</name>
</gene>
<evidence type="ECO:0000256" key="4">
    <source>
        <dbReference type="SAM" id="MobiDB-lite"/>
    </source>
</evidence>
<dbReference type="GO" id="GO:0017056">
    <property type="term" value="F:structural constituent of nuclear pore"/>
    <property type="evidence" value="ECO:0007669"/>
    <property type="project" value="TreeGrafter"/>
</dbReference>
<feature type="region of interest" description="Disordered" evidence="4">
    <location>
        <begin position="1"/>
        <end position="50"/>
    </location>
</feature>
<proteinExistence type="predicted"/>
<evidence type="ECO:0000313" key="6">
    <source>
        <dbReference type="Proteomes" id="UP000504608"/>
    </source>
</evidence>
<protein>
    <submittedName>
        <fullName evidence="7">Nuclear pore complex protein NUP54</fullName>
    </submittedName>
</protein>
<evidence type="ECO:0000313" key="7">
    <source>
        <dbReference type="RefSeq" id="XP_022966970.1"/>
    </source>
</evidence>
<dbReference type="PANTHER" id="PTHR13000">
    <property type="entry name" value="NUCLEOPORIN P54"/>
    <property type="match status" value="1"/>
</dbReference>
<dbReference type="Proteomes" id="UP000504608">
    <property type="component" value="Unplaced"/>
</dbReference>
<dbReference type="InterPro" id="IPR024864">
    <property type="entry name" value="Nup54/Nup57/Nup44"/>
</dbReference>
<evidence type="ECO:0000256" key="3">
    <source>
        <dbReference type="ARBA" id="ARBA00023242"/>
    </source>
</evidence>
<dbReference type="GO" id="GO:0006999">
    <property type="term" value="P:nuclear pore organization"/>
    <property type="evidence" value="ECO:0007669"/>
    <property type="project" value="TreeGrafter"/>
</dbReference>
<evidence type="ECO:0000256" key="2">
    <source>
        <dbReference type="ARBA" id="ARBA00022448"/>
    </source>
</evidence>
<dbReference type="GO" id="GO:0044613">
    <property type="term" value="C:nuclear pore central transport channel"/>
    <property type="evidence" value="ECO:0007669"/>
    <property type="project" value="TreeGrafter"/>
</dbReference>
<dbReference type="OrthoDB" id="6162375at2759"/>
<dbReference type="InterPro" id="IPR025712">
    <property type="entry name" value="Nup54_alpha-helical_dom"/>
</dbReference>
<dbReference type="KEGG" id="cmax:111466521"/>
<feature type="domain" description="Nucleoporin Nup54 alpha-helical" evidence="5">
    <location>
        <begin position="180"/>
        <end position="324"/>
    </location>
</feature>
<evidence type="ECO:0000256" key="1">
    <source>
        <dbReference type="ARBA" id="ARBA00004123"/>
    </source>
</evidence>
<dbReference type="PANTHER" id="PTHR13000:SF0">
    <property type="entry name" value="NUCLEOPORIN P54"/>
    <property type="match status" value="1"/>
</dbReference>
<reference evidence="7" key="1">
    <citation type="submission" date="2025-08" db="UniProtKB">
        <authorList>
            <consortium name="RefSeq"/>
        </authorList>
    </citation>
    <scope>IDENTIFICATION</scope>
    <source>
        <tissue evidence="7">Young leaves</tissue>
    </source>
</reference>
<dbReference type="GO" id="GO:0006607">
    <property type="term" value="P:NLS-bearing protein import into nucleus"/>
    <property type="evidence" value="ECO:0007669"/>
    <property type="project" value="TreeGrafter"/>
</dbReference>
<dbReference type="RefSeq" id="XP_022966970.1">
    <property type="nucleotide sequence ID" value="XM_023111202.1"/>
</dbReference>
<keyword evidence="2" id="KW-0813">Transport</keyword>
<dbReference type="GO" id="GO:0036228">
    <property type="term" value="P:protein localization to nuclear inner membrane"/>
    <property type="evidence" value="ECO:0007669"/>
    <property type="project" value="TreeGrafter"/>
</dbReference>
<sequence>MFGAQLSSSAFGTPQSTPGFGTPQSTPAFGTPQSTPAFGTPASTPAFGTPSASPAFGNFSSTPAFGTPSSSSFATGFGSSLFSTPFSSQPSQQQQQQSPLFQLPAATGFGFQTPFAAPQSSLFPNAQLTTQMAPVAPLPFSMADRDIQAIVEAYKDDAGNPKYAFKRLLFSVTDPQYRAKPAGVSDIMWAEAMAKLEGMESADRERLWPQLVQGFKDLSQRLKIQDEVILSDAERLRMTQSNVKTLQRHFLADTLPWVQRLKQKEQGLQRRLLRMMRIVEALESKGCRVPIMTGEAELAEKLALITRQLRGSGAELSRRVKNLLTITCGQANGSGAGNSIYLQGSTKIHEQSLVDMQEVLQQQTEAIARLGTVLKRDVRDMEIIMAEDKEMIDDLS</sequence>
<evidence type="ECO:0000259" key="5">
    <source>
        <dbReference type="Pfam" id="PF13874"/>
    </source>
</evidence>